<organism evidence="5 6">
    <name type="scientific">Sediminicurvatus halobius</name>
    <dbReference type="NCBI Taxonomy" id="2182432"/>
    <lineage>
        <taxon>Bacteria</taxon>
        <taxon>Pseudomonadati</taxon>
        <taxon>Pseudomonadota</taxon>
        <taxon>Gammaproteobacteria</taxon>
        <taxon>Chromatiales</taxon>
        <taxon>Ectothiorhodospiraceae</taxon>
        <taxon>Sediminicurvatus</taxon>
    </lineage>
</organism>
<dbReference type="AlphaFoldDB" id="A0A2U2N5D7"/>
<dbReference type="InterPro" id="IPR006143">
    <property type="entry name" value="RND_pump_MFP"/>
</dbReference>
<evidence type="ECO:0000256" key="2">
    <source>
        <dbReference type="SAM" id="Coils"/>
    </source>
</evidence>
<dbReference type="InterPro" id="IPR058647">
    <property type="entry name" value="BSH_CzcB-like"/>
</dbReference>
<feature type="coiled-coil region" evidence="2">
    <location>
        <begin position="120"/>
        <end position="182"/>
    </location>
</feature>
<dbReference type="GO" id="GO:0015562">
    <property type="term" value="F:efflux transmembrane transporter activity"/>
    <property type="evidence" value="ECO:0007669"/>
    <property type="project" value="TreeGrafter"/>
</dbReference>
<dbReference type="Proteomes" id="UP000245474">
    <property type="component" value="Unassembled WGS sequence"/>
</dbReference>
<dbReference type="SUPFAM" id="SSF111369">
    <property type="entry name" value="HlyD-like secretion proteins"/>
    <property type="match status" value="1"/>
</dbReference>
<protein>
    <submittedName>
        <fullName evidence="5">Efflux RND transporter periplasmic adaptor subunit</fullName>
    </submittedName>
</protein>
<dbReference type="Gene3D" id="2.40.30.170">
    <property type="match status" value="1"/>
</dbReference>
<proteinExistence type="inferred from homology"/>
<dbReference type="Pfam" id="PF25973">
    <property type="entry name" value="BSH_CzcB"/>
    <property type="match status" value="1"/>
</dbReference>
<feature type="domain" description="CzcB-like barrel-sandwich hybrid" evidence="4">
    <location>
        <begin position="89"/>
        <end position="227"/>
    </location>
</feature>
<comment type="similarity">
    <text evidence="1">Belongs to the membrane fusion protein (MFP) (TC 8.A.1) family.</text>
</comment>
<dbReference type="GO" id="GO:1990281">
    <property type="term" value="C:efflux pump complex"/>
    <property type="evidence" value="ECO:0007669"/>
    <property type="project" value="TreeGrafter"/>
</dbReference>
<keyword evidence="6" id="KW-1185">Reference proteome</keyword>
<evidence type="ECO:0000256" key="3">
    <source>
        <dbReference type="SAM" id="MobiDB-lite"/>
    </source>
</evidence>
<name>A0A2U2N5D7_9GAMM</name>
<accession>A0A2U2N5D7</accession>
<feature type="region of interest" description="Disordered" evidence="3">
    <location>
        <begin position="1"/>
        <end position="24"/>
    </location>
</feature>
<dbReference type="PANTHER" id="PTHR30469">
    <property type="entry name" value="MULTIDRUG RESISTANCE PROTEIN MDTA"/>
    <property type="match status" value="1"/>
</dbReference>
<reference evidence="5 6" key="1">
    <citation type="submission" date="2018-05" db="EMBL/GenBank/DDBJ databases">
        <title>Spiribacter halobius sp. nov., a moderately halophilic bacterium isolated from marine solar saltern.</title>
        <authorList>
            <person name="Zheng W.-S."/>
            <person name="Lu D.-C."/>
            <person name="Du Z.-J."/>
        </authorList>
    </citation>
    <scope>NUCLEOTIDE SEQUENCE [LARGE SCALE GENOMIC DNA]</scope>
    <source>
        <strain evidence="5 6">E85</strain>
    </source>
</reference>
<gene>
    <name evidence="5" type="ORF">DEM34_05250</name>
</gene>
<comment type="caution">
    <text evidence="5">The sequence shown here is derived from an EMBL/GenBank/DDBJ whole genome shotgun (WGS) entry which is preliminary data.</text>
</comment>
<evidence type="ECO:0000256" key="1">
    <source>
        <dbReference type="ARBA" id="ARBA00009477"/>
    </source>
</evidence>
<dbReference type="EMBL" id="QFFI01000006">
    <property type="protein sequence ID" value="PWG64293.1"/>
    <property type="molecule type" value="Genomic_DNA"/>
</dbReference>
<dbReference type="Gene3D" id="2.40.50.100">
    <property type="match status" value="1"/>
</dbReference>
<evidence type="ECO:0000259" key="4">
    <source>
        <dbReference type="Pfam" id="PF25973"/>
    </source>
</evidence>
<keyword evidence="2" id="KW-0175">Coiled coil</keyword>
<dbReference type="Gene3D" id="1.10.287.470">
    <property type="entry name" value="Helix hairpin bin"/>
    <property type="match status" value="1"/>
</dbReference>
<sequence>MRPGTSATTRHGMAGAWNPSAAAAEPGHSLSTAMEAGMIKALPLLLLASWATAALAQEALPVTVERLDAIALYPVRSAPATAVSLNDTRVAAQVGAEVQALPVRPGDRIDADEVLARLDCRDIEIALEASRAALAAAQAQRDLAEFRRERGAQLRDRGAMPLEAYREREAEALRTAAEVRRRGAEVRRGERDIERCEVRAPFDAVVVERLASVGELAEPGTPLVRLVDVSLLEISARVQEQDLDALEGAASVDFVSRGERYPLRLRRVIPVLESRLRSYEVRLEPTGRAPLPGESGRIDWAAALPHVPSDLLVERDGTLGVFVVEDGRARHHALDEAVAGLPAAVPGLQGSADIVRDGRYALRDGMAVEVTGR</sequence>
<evidence type="ECO:0000313" key="5">
    <source>
        <dbReference type="EMBL" id="PWG64293.1"/>
    </source>
</evidence>
<evidence type="ECO:0000313" key="6">
    <source>
        <dbReference type="Proteomes" id="UP000245474"/>
    </source>
</evidence>
<dbReference type="NCBIfam" id="TIGR01730">
    <property type="entry name" value="RND_mfp"/>
    <property type="match status" value="1"/>
</dbReference>